<evidence type="ECO:0000256" key="5">
    <source>
        <dbReference type="ARBA" id="ARBA00023277"/>
    </source>
</evidence>
<dbReference type="Pfam" id="PF00723">
    <property type="entry name" value="Glyco_hydro_15"/>
    <property type="match status" value="1"/>
</dbReference>
<dbReference type="RefSeq" id="XP_033399625.1">
    <property type="nucleotide sequence ID" value="XM_033538887.1"/>
</dbReference>
<sequence length="551" mass="59916">MLFLASFLVGAYVFLYAFALVVPALVDEQRPLGPSVDLVSSFSPSKQHSELEQWLEDEEKIAVDRLLANIAPYGRNAQDAVPGTVLASPSRSHPNYYFQWIRDAAITMSTVTTLYARAPFSYLSTSVLLPTLEAYASLSAQLQRTPNPSGDFSFPDLPGLGEPKFHVDGSSFSENWGRPQRDGPALRATALMAFVRAWNESHPGAWEARGVSKEGEGNEGEDWFAPLYSPELPATSTIKADLEYVARHWRAYDSFDVWEEIQGRHFFTLMAQLRALREGADLAVRFGDHGAAAWYALQAGEAAQVLAREFWDEEVGWLRATRGGRAERDRGGLDCATLLGAVWANPAAPTTDGAGLWPPVFPPHDDAVLATLRAMVLDMKARYPINGQHDGSTNADGAATAFGAAALGRYPEDAYDGYSSPGPDAGNPWFLCTAVGAEVLFLTAAHAEREGVIRATGRGRAFWSDVLCSSPSSFDEVVAINATSPLFEHALARLRETGDGFLDVVRRHASKEGALSEQFGRWDGFEQGASDLTWSYGALLGAGWARRMGGV</sequence>
<dbReference type="InterPro" id="IPR011613">
    <property type="entry name" value="GH15-like"/>
</dbReference>
<keyword evidence="12" id="KW-1185">Reference proteome</keyword>
<feature type="domain" description="GH15-like" evidence="10">
    <location>
        <begin position="61"/>
        <end position="543"/>
    </location>
</feature>
<dbReference type="PRINTS" id="PR00736">
    <property type="entry name" value="GLHYDRLASE15"/>
</dbReference>
<evidence type="ECO:0000256" key="6">
    <source>
        <dbReference type="ARBA" id="ARBA00023295"/>
    </source>
</evidence>
<evidence type="ECO:0000256" key="8">
    <source>
        <dbReference type="ARBA" id="ARBA00033442"/>
    </source>
</evidence>
<evidence type="ECO:0000256" key="3">
    <source>
        <dbReference type="ARBA" id="ARBA00012593"/>
    </source>
</evidence>
<evidence type="ECO:0000313" key="12">
    <source>
        <dbReference type="Proteomes" id="UP000799438"/>
    </source>
</evidence>
<comment type="catalytic activity">
    <reaction evidence="1">
        <text>Hydrolysis of terminal (1-&gt;4)-linked alpha-D-glucose residues successively from non-reducing ends of the chains with release of beta-D-glucose.</text>
        <dbReference type="EC" id="3.2.1.3"/>
    </reaction>
</comment>
<dbReference type="GeneID" id="54296383"/>
<evidence type="ECO:0000256" key="4">
    <source>
        <dbReference type="ARBA" id="ARBA00022801"/>
    </source>
</evidence>
<dbReference type="SUPFAM" id="SSF48208">
    <property type="entry name" value="Six-hairpin glycosidases"/>
    <property type="match status" value="1"/>
</dbReference>
<evidence type="ECO:0000256" key="1">
    <source>
        <dbReference type="ARBA" id="ARBA00001863"/>
    </source>
</evidence>
<evidence type="ECO:0000256" key="2">
    <source>
        <dbReference type="ARBA" id="ARBA00006188"/>
    </source>
</evidence>
<name>A0A6A6BKK1_9PEZI</name>
<accession>A0A6A6BKK1</accession>
<dbReference type="PANTHER" id="PTHR31616">
    <property type="entry name" value="TREHALASE"/>
    <property type="match status" value="1"/>
</dbReference>
<comment type="similarity">
    <text evidence="2">Belongs to the glycosyl hydrolase 15 family.</text>
</comment>
<keyword evidence="7" id="KW-0624">Polysaccharide degradation</keyword>
<dbReference type="GO" id="GO:0000272">
    <property type="term" value="P:polysaccharide catabolic process"/>
    <property type="evidence" value="ECO:0007669"/>
    <property type="project" value="UniProtKB-KW"/>
</dbReference>
<dbReference type="Proteomes" id="UP000799438">
    <property type="component" value="Unassembled WGS sequence"/>
</dbReference>
<dbReference type="EMBL" id="ML995481">
    <property type="protein sequence ID" value="KAF2143913.1"/>
    <property type="molecule type" value="Genomic_DNA"/>
</dbReference>
<keyword evidence="5" id="KW-0119">Carbohydrate metabolism</keyword>
<evidence type="ECO:0000256" key="9">
    <source>
        <dbReference type="ARBA" id="ARBA00033473"/>
    </source>
</evidence>
<dbReference type="Gene3D" id="1.50.10.10">
    <property type="match status" value="1"/>
</dbReference>
<organism evidence="11 12">
    <name type="scientific">Aplosporella prunicola CBS 121167</name>
    <dbReference type="NCBI Taxonomy" id="1176127"/>
    <lineage>
        <taxon>Eukaryota</taxon>
        <taxon>Fungi</taxon>
        <taxon>Dikarya</taxon>
        <taxon>Ascomycota</taxon>
        <taxon>Pezizomycotina</taxon>
        <taxon>Dothideomycetes</taxon>
        <taxon>Dothideomycetes incertae sedis</taxon>
        <taxon>Botryosphaeriales</taxon>
        <taxon>Aplosporellaceae</taxon>
        <taxon>Aplosporella</taxon>
    </lineage>
</organism>
<protein>
    <recommendedName>
        <fullName evidence="3">glucan 1,4-alpha-glucosidase</fullName>
        <ecNumber evidence="3">3.2.1.3</ecNumber>
    </recommendedName>
    <alternativeName>
        <fullName evidence="9">1,4-alpha-D-glucan glucohydrolase</fullName>
    </alternativeName>
    <alternativeName>
        <fullName evidence="8">Glucan 1,4-alpha-glucosidase</fullName>
    </alternativeName>
</protein>
<proteinExistence type="inferred from homology"/>
<keyword evidence="6" id="KW-0326">Glycosidase</keyword>
<reference evidence="11" key="1">
    <citation type="journal article" date="2020" name="Stud. Mycol.">
        <title>101 Dothideomycetes genomes: a test case for predicting lifestyles and emergence of pathogens.</title>
        <authorList>
            <person name="Haridas S."/>
            <person name="Albert R."/>
            <person name="Binder M."/>
            <person name="Bloem J."/>
            <person name="Labutti K."/>
            <person name="Salamov A."/>
            <person name="Andreopoulos B."/>
            <person name="Baker S."/>
            <person name="Barry K."/>
            <person name="Bills G."/>
            <person name="Bluhm B."/>
            <person name="Cannon C."/>
            <person name="Castanera R."/>
            <person name="Culley D."/>
            <person name="Daum C."/>
            <person name="Ezra D."/>
            <person name="Gonzalez J."/>
            <person name="Henrissat B."/>
            <person name="Kuo A."/>
            <person name="Liang C."/>
            <person name="Lipzen A."/>
            <person name="Lutzoni F."/>
            <person name="Magnuson J."/>
            <person name="Mondo S."/>
            <person name="Nolan M."/>
            <person name="Ohm R."/>
            <person name="Pangilinan J."/>
            <person name="Park H.-J."/>
            <person name="Ramirez L."/>
            <person name="Alfaro M."/>
            <person name="Sun H."/>
            <person name="Tritt A."/>
            <person name="Yoshinaga Y."/>
            <person name="Zwiers L.-H."/>
            <person name="Turgeon B."/>
            <person name="Goodwin S."/>
            <person name="Spatafora J."/>
            <person name="Crous P."/>
            <person name="Grigoriev I."/>
        </authorList>
    </citation>
    <scope>NUCLEOTIDE SEQUENCE</scope>
    <source>
        <strain evidence="11">CBS 121167</strain>
    </source>
</reference>
<evidence type="ECO:0000256" key="7">
    <source>
        <dbReference type="ARBA" id="ARBA00023326"/>
    </source>
</evidence>
<dbReference type="InterPro" id="IPR008928">
    <property type="entry name" value="6-hairpin_glycosidase_sf"/>
</dbReference>
<dbReference type="InterPro" id="IPR012341">
    <property type="entry name" value="6hp_glycosidase-like_sf"/>
</dbReference>
<gene>
    <name evidence="11" type="ORF">K452DRAFT_268395</name>
</gene>
<dbReference type="PANTHER" id="PTHR31616:SF9">
    <property type="entry name" value="GLUCOAMYLASE, INTRACELLULAR SPORULATION-SPECIFIC"/>
    <property type="match status" value="1"/>
</dbReference>
<keyword evidence="4 11" id="KW-0378">Hydrolase</keyword>
<evidence type="ECO:0000259" key="10">
    <source>
        <dbReference type="Pfam" id="PF00723"/>
    </source>
</evidence>
<evidence type="ECO:0000313" key="11">
    <source>
        <dbReference type="EMBL" id="KAF2143913.1"/>
    </source>
</evidence>
<dbReference type="GO" id="GO:0000324">
    <property type="term" value="C:fungal-type vacuole"/>
    <property type="evidence" value="ECO:0007669"/>
    <property type="project" value="TreeGrafter"/>
</dbReference>
<dbReference type="AlphaFoldDB" id="A0A6A6BKK1"/>
<dbReference type="EC" id="3.2.1.3" evidence="3"/>
<dbReference type="OrthoDB" id="6123450at2759"/>
<dbReference type="InterPro" id="IPR000165">
    <property type="entry name" value="Glucoamylase"/>
</dbReference>
<dbReference type="GO" id="GO:0004339">
    <property type="term" value="F:glucan 1,4-alpha-glucosidase activity"/>
    <property type="evidence" value="ECO:0007669"/>
    <property type="project" value="UniProtKB-EC"/>
</dbReference>